<dbReference type="STRING" id="869754.A0A1A0H578"/>
<protein>
    <recommendedName>
        <fullName evidence="7">ATP synthase subunit K, mitochondrial</fullName>
    </recommendedName>
</protein>
<keyword evidence="6" id="KW-1185">Reference proteome</keyword>
<dbReference type="Proteomes" id="UP000092555">
    <property type="component" value="Unassembled WGS sequence"/>
</dbReference>
<sequence length="66" mass="7105">MGAAYNILGRSVQPYILALATLGSVVFVVAPKPWGPAKPVHPPINAASPEEEKFVQDFLAKHAEKH</sequence>
<evidence type="ECO:0008006" key="7">
    <source>
        <dbReference type="Google" id="ProtNLM"/>
    </source>
</evidence>
<dbReference type="GO" id="GO:0015986">
    <property type="term" value="P:proton motive force-driven ATP synthesis"/>
    <property type="evidence" value="ECO:0007669"/>
    <property type="project" value="EnsemblFungi"/>
</dbReference>
<dbReference type="AlphaFoldDB" id="A0A1A0H578"/>
<reference evidence="5 6" key="1">
    <citation type="submission" date="2016-05" db="EMBL/GenBank/DDBJ databases">
        <title>Comparative genomics of biotechnologically important yeasts.</title>
        <authorList>
            <consortium name="DOE Joint Genome Institute"/>
            <person name="Riley R."/>
            <person name="Haridas S."/>
            <person name="Wolfe K.H."/>
            <person name="Lopes M.R."/>
            <person name="Hittinger C.T."/>
            <person name="Goker M."/>
            <person name="Salamov A."/>
            <person name="Wisecaver J."/>
            <person name="Long T.M."/>
            <person name="Aerts A.L."/>
            <person name="Barry K."/>
            <person name="Choi C."/>
            <person name="Clum A."/>
            <person name="Coughlan A.Y."/>
            <person name="Deshpande S."/>
            <person name="Douglass A.P."/>
            <person name="Hanson S.J."/>
            <person name="Klenk H.-P."/>
            <person name="LaButti K."/>
            <person name="Lapidus A."/>
            <person name="Lindquist E."/>
            <person name="Lipzen A."/>
            <person name="Meier-kolthoff J.P."/>
            <person name="Ohm R.A."/>
            <person name="Otillar R.P."/>
            <person name="Pangilinan J."/>
            <person name="Peng Y."/>
            <person name="Rokas A."/>
            <person name="Rosa C.A."/>
            <person name="Scheuner C."/>
            <person name="Sibirny A.A."/>
            <person name="Slot J.C."/>
            <person name="Stielow J.B."/>
            <person name="Sun H."/>
            <person name="Kurtzman C.P."/>
            <person name="Blackwell M."/>
            <person name="Grigoriev I.V."/>
            <person name="Jeffries T.W."/>
        </authorList>
    </citation>
    <scope>NUCLEOTIDE SEQUENCE [LARGE SCALE GENOMIC DNA]</scope>
    <source>
        <strain evidence="5 6">NRRL YB-4993</strain>
    </source>
</reference>
<evidence type="ECO:0000256" key="2">
    <source>
        <dbReference type="ARBA" id="ARBA00023128"/>
    </source>
</evidence>
<comment type="subcellular location">
    <subcellularLocation>
        <location evidence="1">Mitochondrion membrane</location>
    </subcellularLocation>
</comment>
<name>A0A1A0H578_9ASCO</name>
<dbReference type="OrthoDB" id="2094445at2759"/>
<accession>A0A1A0H578</accession>
<evidence type="ECO:0000313" key="5">
    <source>
        <dbReference type="EMBL" id="OBA19105.1"/>
    </source>
</evidence>
<dbReference type="PANTHER" id="PTHR28074">
    <property type="entry name" value="ATP SYNTHASE SUBUNIT K, MITOCHONDRIAL"/>
    <property type="match status" value="1"/>
</dbReference>
<dbReference type="Pfam" id="PF11022">
    <property type="entry name" value="ATP19"/>
    <property type="match status" value="1"/>
</dbReference>
<evidence type="ECO:0000256" key="4">
    <source>
        <dbReference type="SAM" id="Phobius"/>
    </source>
</evidence>
<keyword evidence="2" id="KW-0496">Mitochondrion</keyword>
<keyword evidence="3 4" id="KW-0472">Membrane</keyword>
<dbReference type="GO" id="GO:0005743">
    <property type="term" value="C:mitochondrial inner membrane"/>
    <property type="evidence" value="ECO:0007669"/>
    <property type="project" value="EnsemblFungi"/>
</dbReference>
<organism evidence="5 6">
    <name type="scientific">Metschnikowia bicuspidata var. bicuspidata NRRL YB-4993</name>
    <dbReference type="NCBI Taxonomy" id="869754"/>
    <lineage>
        <taxon>Eukaryota</taxon>
        <taxon>Fungi</taxon>
        <taxon>Dikarya</taxon>
        <taxon>Ascomycota</taxon>
        <taxon>Saccharomycotina</taxon>
        <taxon>Pichiomycetes</taxon>
        <taxon>Metschnikowiaceae</taxon>
        <taxon>Metschnikowia</taxon>
    </lineage>
</organism>
<dbReference type="EMBL" id="LXTC01000008">
    <property type="protein sequence ID" value="OBA19105.1"/>
    <property type="molecule type" value="Genomic_DNA"/>
</dbReference>
<dbReference type="GO" id="GO:0065003">
    <property type="term" value="P:protein-containing complex assembly"/>
    <property type="evidence" value="ECO:0007669"/>
    <property type="project" value="EnsemblFungi"/>
</dbReference>
<comment type="caution">
    <text evidence="5">The sequence shown here is derived from an EMBL/GenBank/DDBJ whole genome shotgun (WGS) entry which is preliminary data.</text>
</comment>
<evidence type="ECO:0000256" key="1">
    <source>
        <dbReference type="ARBA" id="ARBA00004325"/>
    </source>
</evidence>
<evidence type="ECO:0000256" key="3">
    <source>
        <dbReference type="ARBA" id="ARBA00023136"/>
    </source>
</evidence>
<gene>
    <name evidence="5" type="ORF">METBIDRAFT_47449</name>
</gene>
<feature type="transmembrane region" description="Helical" evidence="4">
    <location>
        <begin position="12"/>
        <end position="30"/>
    </location>
</feature>
<dbReference type="GO" id="GO:0045259">
    <property type="term" value="C:proton-transporting ATP synthase complex"/>
    <property type="evidence" value="ECO:0007669"/>
    <property type="project" value="EnsemblFungi"/>
</dbReference>
<keyword evidence="4" id="KW-1133">Transmembrane helix</keyword>
<dbReference type="GeneID" id="30031141"/>
<dbReference type="RefSeq" id="XP_018709640.1">
    <property type="nucleotide sequence ID" value="XM_018858165.1"/>
</dbReference>
<keyword evidence="4" id="KW-0812">Transmembrane</keyword>
<dbReference type="InterPro" id="IPR021278">
    <property type="entry name" value="ATP19"/>
</dbReference>
<proteinExistence type="predicted"/>
<evidence type="ECO:0000313" key="6">
    <source>
        <dbReference type="Proteomes" id="UP000092555"/>
    </source>
</evidence>
<dbReference type="PANTHER" id="PTHR28074:SF1">
    <property type="entry name" value="ATP SYNTHASE SUBUNIT K, MITOCHONDRIAL"/>
    <property type="match status" value="1"/>
</dbReference>